<evidence type="ECO:0000256" key="13">
    <source>
        <dbReference type="ARBA" id="ARBA00022792"/>
    </source>
</evidence>
<dbReference type="InterPro" id="IPR036927">
    <property type="entry name" value="Cyt_c_oxase-like_su1_sf"/>
</dbReference>
<dbReference type="EC" id="7.1.1.9" evidence="6 25"/>
<evidence type="ECO:0000259" key="27">
    <source>
        <dbReference type="PROSITE" id="PS50855"/>
    </source>
</evidence>
<dbReference type="FunFam" id="1.20.210.10:FF:000001">
    <property type="entry name" value="Cytochrome c oxidase subunit 1"/>
    <property type="match status" value="1"/>
</dbReference>
<comment type="cofactor">
    <cofactor evidence="2">
        <name>heme</name>
        <dbReference type="ChEBI" id="CHEBI:30413"/>
    </cofactor>
</comment>
<dbReference type="Pfam" id="PF00115">
    <property type="entry name" value="COX1"/>
    <property type="match status" value="1"/>
</dbReference>
<dbReference type="PANTHER" id="PTHR10422">
    <property type="entry name" value="CYTOCHROME C OXIDASE SUBUNIT 1"/>
    <property type="match status" value="1"/>
</dbReference>
<feature type="transmembrane region" description="Helical" evidence="26">
    <location>
        <begin position="379"/>
        <end position="400"/>
    </location>
</feature>
<feature type="transmembrane region" description="Helical" evidence="26">
    <location>
        <begin position="146"/>
        <end position="171"/>
    </location>
</feature>
<comment type="function">
    <text evidence="25">Component of the cytochrome c oxidase, the last enzyme in the mitochondrial electron transport chain which drives oxidative phosphorylation. The respiratory chain contains 3 multisubunit complexes succinate dehydrogenase (complex II, CII), ubiquinol-cytochrome c oxidoreductase (cytochrome b-c1 complex, complex III, CIII) and cytochrome c oxidase (complex IV, CIV), that cooperate to transfer electrons derived from NADH and succinate to molecular oxygen, creating an electrochemical gradient over the inner membrane that drives transmembrane transport and the ATP synthase. Cytochrome c oxidase is the component of the respiratory chain that catalyzes the reduction of oxygen to water. Electrons originating from reduced cytochrome c in the intermembrane space (IMS) are transferred via the dinuclear copper A center (CU(A)) of subunit 2 and heme A of subunit 1 to the active site in subunit 1, a binuclear center (BNC) formed by heme A3 and copper B (CU(B)). The BNC reduces molecular oxygen to 2 water molecules using 4 electrons from cytochrome c in the IMS and 4 protons from the mitochondrial matrix.</text>
</comment>
<comment type="cofactor">
    <cofactor evidence="1">
        <name>Cu cation</name>
        <dbReference type="ChEBI" id="CHEBI:23378"/>
    </cofactor>
</comment>
<dbReference type="GO" id="GO:0045277">
    <property type="term" value="C:respiratory chain complex IV"/>
    <property type="evidence" value="ECO:0007669"/>
    <property type="project" value="InterPro"/>
</dbReference>
<evidence type="ECO:0000256" key="22">
    <source>
        <dbReference type="ARBA" id="ARBA00023128"/>
    </source>
</evidence>
<evidence type="ECO:0000256" key="10">
    <source>
        <dbReference type="ARBA" id="ARBA00022660"/>
    </source>
</evidence>
<feature type="transmembrane region" description="Helical" evidence="26">
    <location>
        <begin position="58"/>
        <end position="83"/>
    </location>
</feature>
<geneLocation type="mitochondrion" evidence="28"/>
<dbReference type="GO" id="GO:0005743">
    <property type="term" value="C:mitochondrial inner membrane"/>
    <property type="evidence" value="ECO:0007669"/>
    <property type="project" value="UniProtKB-SubCell"/>
</dbReference>
<keyword evidence="10 25" id="KW-0679">Respiratory chain</keyword>
<dbReference type="GO" id="GO:0004129">
    <property type="term" value="F:cytochrome-c oxidase activity"/>
    <property type="evidence" value="ECO:0007669"/>
    <property type="project" value="UniProtKB-EC"/>
</dbReference>
<keyword evidence="22 25" id="KW-0496">Mitochondrion</keyword>
<dbReference type="InterPro" id="IPR023616">
    <property type="entry name" value="Cyt_c_oxase-like_su1_dom"/>
</dbReference>
<comment type="subcellular location">
    <subcellularLocation>
        <location evidence="3 25">Mitochondrion inner membrane</location>
        <topology evidence="3 25">Multi-pass membrane protein</topology>
    </subcellularLocation>
</comment>
<evidence type="ECO:0000256" key="9">
    <source>
        <dbReference type="ARBA" id="ARBA00022617"/>
    </source>
</evidence>
<keyword evidence="21" id="KW-0915">Sodium</keyword>
<keyword evidence="13 25" id="KW-0999">Mitochondrion inner membrane</keyword>
<feature type="transmembrane region" description="Helical" evidence="26">
    <location>
        <begin position="183"/>
        <end position="210"/>
    </location>
</feature>
<evidence type="ECO:0000256" key="3">
    <source>
        <dbReference type="ARBA" id="ARBA00004448"/>
    </source>
</evidence>
<dbReference type="InterPro" id="IPR000883">
    <property type="entry name" value="Cyt_C_Oxase_1"/>
</dbReference>
<protein>
    <recommendedName>
        <fullName evidence="7 25">Cytochrome c oxidase subunit 1</fullName>
        <ecNumber evidence="6 25">7.1.1.9</ecNumber>
    </recommendedName>
</protein>
<dbReference type="UniPathway" id="UPA00705"/>
<dbReference type="PANTHER" id="PTHR10422:SF18">
    <property type="entry name" value="CYTOCHROME C OXIDASE SUBUNIT 1"/>
    <property type="match status" value="1"/>
</dbReference>
<keyword evidence="14" id="KW-0106">Calcium</keyword>
<feature type="transmembrane region" description="Helical" evidence="26">
    <location>
        <begin position="338"/>
        <end position="359"/>
    </location>
</feature>
<feature type="transmembrane region" description="Helical" evidence="26">
    <location>
        <begin position="303"/>
        <end position="326"/>
    </location>
</feature>
<name>A0A1C8DW87_9CICH</name>
<reference evidence="28" key="1">
    <citation type="submission" date="2015-04" db="EMBL/GenBank/DDBJ databases">
        <title>Mitochondrial genomes of Neotropical cichlids.</title>
        <authorList>
            <person name="Musilova Z."/>
            <person name="Starostova Z."/>
        </authorList>
    </citation>
    <scope>NUCLEOTIDE SEQUENCE</scope>
</reference>
<evidence type="ECO:0000256" key="5">
    <source>
        <dbReference type="ARBA" id="ARBA00009578"/>
    </source>
</evidence>
<keyword evidence="11 25" id="KW-0812">Transmembrane</keyword>
<evidence type="ECO:0000256" key="2">
    <source>
        <dbReference type="ARBA" id="ARBA00001971"/>
    </source>
</evidence>
<keyword evidence="8 25" id="KW-0813">Transport</keyword>
<dbReference type="AlphaFoldDB" id="A0A1C8DW87"/>
<organism evidence="28">
    <name type="scientific">Dicrossus filamentosus</name>
    <name type="common">checkerboard dwarf cichlid</name>
    <dbReference type="NCBI Taxonomy" id="1280522"/>
    <lineage>
        <taxon>Eukaryota</taxon>
        <taxon>Metazoa</taxon>
        <taxon>Chordata</taxon>
        <taxon>Craniata</taxon>
        <taxon>Vertebrata</taxon>
        <taxon>Euteleostomi</taxon>
        <taxon>Actinopterygii</taxon>
        <taxon>Neopterygii</taxon>
        <taxon>Teleostei</taxon>
        <taxon>Neoteleostei</taxon>
        <taxon>Acanthomorphata</taxon>
        <taxon>Ovalentaria</taxon>
        <taxon>Cichlomorphae</taxon>
        <taxon>Cichliformes</taxon>
        <taxon>Cichlidae</taxon>
        <taxon>New World cichlids</taxon>
        <taxon>Geophaginae</taxon>
        <taxon>Crenicaratini</taxon>
        <taxon>Dicrossus</taxon>
    </lineage>
</organism>
<evidence type="ECO:0000256" key="20">
    <source>
        <dbReference type="ARBA" id="ARBA00023008"/>
    </source>
</evidence>
<feature type="transmembrane region" description="Helical" evidence="26">
    <location>
        <begin position="243"/>
        <end position="262"/>
    </location>
</feature>
<dbReference type="GO" id="GO:0006123">
    <property type="term" value="P:mitochondrial electron transport, cytochrome c to oxygen"/>
    <property type="evidence" value="ECO:0007669"/>
    <property type="project" value="TreeGrafter"/>
</dbReference>
<dbReference type="PRINTS" id="PR01165">
    <property type="entry name" value="CYCOXIDASEI"/>
</dbReference>
<sequence>MAITRWFFSTNHKDIGTLYLVFGALAGMAGTALSLTIRTELSQPGSLLGSDQMYNVVVTAHAFVMIFFMVMPIMIGGFGNWLIPLMIGAPDMAFPRMNNMSFWLLPPSFILLLASSGIEGGVGTGWTVYPPLAGNLAHAGPSVDLAIFSLHLAGISSILGAINFITTVINMKPPALTMRQMPLFIWALLITAVLLLLSLPVLAASITMLLTDRNLNTTFFDPAGGGDPILYQHLFWFFGHPEVYILILPGFGVISHVIAHYAGKKEPFGAMSMAWAMSTIGFLGFIVWAHHMFTVGLDVDTRAYFTSATMVIAVPTGVKVFSWLATLYAGKIKWDPPLLWALGFLFLFTVGGLTGIILANSSLDIILHDTYYVVAHFHYVLSMGAVFAIVAGFLHWFPLFTGYTLHNTWAKAHFFIMFAGVNLTFFPQHFLGLAGMPRRYSDFPDAYTFWNIISSIGSLISLLGVALLLFIIWEAFTSKREITSVAFVNTNPEWIHGSPPPYHTFEQPVFVQTPQANYGF</sequence>
<evidence type="ECO:0000256" key="4">
    <source>
        <dbReference type="ARBA" id="ARBA00004673"/>
    </source>
</evidence>
<feature type="transmembrane region" description="Helical" evidence="26">
    <location>
        <begin position="412"/>
        <end position="430"/>
    </location>
</feature>
<evidence type="ECO:0000256" key="11">
    <source>
        <dbReference type="ARBA" id="ARBA00022692"/>
    </source>
</evidence>
<evidence type="ECO:0000256" key="12">
    <source>
        <dbReference type="ARBA" id="ARBA00022723"/>
    </source>
</evidence>
<evidence type="ECO:0000256" key="1">
    <source>
        <dbReference type="ARBA" id="ARBA00001935"/>
    </source>
</evidence>
<dbReference type="PROSITE" id="PS00077">
    <property type="entry name" value="COX1_CUB"/>
    <property type="match status" value="1"/>
</dbReference>
<dbReference type="Gene3D" id="1.20.210.10">
    <property type="entry name" value="Cytochrome c oxidase-like, subunit I domain"/>
    <property type="match status" value="1"/>
</dbReference>
<dbReference type="EMBL" id="KR233975">
    <property type="protein sequence ID" value="ALF63186.1"/>
    <property type="molecule type" value="Genomic_DNA"/>
</dbReference>
<dbReference type="PROSITE" id="PS50855">
    <property type="entry name" value="COX1"/>
    <property type="match status" value="1"/>
</dbReference>
<dbReference type="GO" id="GO:0020037">
    <property type="term" value="F:heme binding"/>
    <property type="evidence" value="ECO:0007669"/>
    <property type="project" value="InterPro"/>
</dbReference>
<keyword evidence="19 25" id="KW-0408">Iron</keyword>
<evidence type="ECO:0000256" key="24">
    <source>
        <dbReference type="ARBA" id="ARBA00049512"/>
    </source>
</evidence>
<keyword evidence="15" id="KW-0460">Magnesium</keyword>
<keyword evidence="20 25" id="KW-0186">Copper</keyword>
<keyword evidence="23 25" id="KW-0472">Membrane</keyword>
<comment type="pathway">
    <text evidence="4 25">Energy metabolism; oxidative phosphorylation.</text>
</comment>
<dbReference type="InterPro" id="IPR023615">
    <property type="entry name" value="Cyt_c_Oxase_su1_BS"/>
</dbReference>
<evidence type="ECO:0000256" key="21">
    <source>
        <dbReference type="ARBA" id="ARBA00023053"/>
    </source>
</evidence>
<keyword evidence="18 26" id="KW-1133">Transmembrane helix</keyword>
<comment type="catalytic activity">
    <reaction evidence="24">
        <text>4 Fe(II)-[cytochrome c] + O2 + 8 H(+)(in) = 4 Fe(III)-[cytochrome c] + 2 H2O + 4 H(+)(out)</text>
        <dbReference type="Rhea" id="RHEA:11436"/>
        <dbReference type="Rhea" id="RHEA-COMP:10350"/>
        <dbReference type="Rhea" id="RHEA-COMP:14399"/>
        <dbReference type="ChEBI" id="CHEBI:15377"/>
        <dbReference type="ChEBI" id="CHEBI:15378"/>
        <dbReference type="ChEBI" id="CHEBI:15379"/>
        <dbReference type="ChEBI" id="CHEBI:29033"/>
        <dbReference type="ChEBI" id="CHEBI:29034"/>
        <dbReference type="EC" id="7.1.1.9"/>
    </reaction>
    <physiologicalReaction direction="left-to-right" evidence="24">
        <dbReference type="Rhea" id="RHEA:11437"/>
    </physiologicalReaction>
</comment>
<accession>A0A1C8DW87</accession>
<gene>
    <name evidence="28" type="primary">COX1</name>
</gene>
<evidence type="ECO:0000256" key="15">
    <source>
        <dbReference type="ARBA" id="ARBA00022842"/>
    </source>
</evidence>
<evidence type="ECO:0000256" key="18">
    <source>
        <dbReference type="ARBA" id="ARBA00022989"/>
    </source>
</evidence>
<evidence type="ECO:0000256" key="14">
    <source>
        <dbReference type="ARBA" id="ARBA00022837"/>
    </source>
</evidence>
<proteinExistence type="inferred from homology"/>
<dbReference type="GO" id="GO:0015990">
    <property type="term" value="P:electron transport coupled proton transport"/>
    <property type="evidence" value="ECO:0007669"/>
    <property type="project" value="TreeGrafter"/>
</dbReference>
<keyword evidence="9 25" id="KW-0349">Heme</keyword>
<keyword evidence="16" id="KW-1278">Translocase</keyword>
<evidence type="ECO:0000256" key="6">
    <source>
        <dbReference type="ARBA" id="ARBA00012949"/>
    </source>
</evidence>
<dbReference type="GO" id="GO:0046872">
    <property type="term" value="F:metal ion binding"/>
    <property type="evidence" value="ECO:0007669"/>
    <property type="project" value="UniProtKB-KW"/>
</dbReference>
<keyword evidence="12 25" id="KW-0479">Metal-binding</keyword>
<feature type="transmembrane region" description="Helical" evidence="26">
    <location>
        <begin position="450"/>
        <end position="473"/>
    </location>
</feature>
<evidence type="ECO:0000256" key="25">
    <source>
        <dbReference type="RuleBase" id="RU000369"/>
    </source>
</evidence>
<feature type="domain" description="Cytochrome oxidase subunit I profile" evidence="27">
    <location>
        <begin position="1"/>
        <end position="517"/>
    </location>
</feature>
<evidence type="ECO:0000256" key="16">
    <source>
        <dbReference type="ARBA" id="ARBA00022967"/>
    </source>
</evidence>
<evidence type="ECO:0000256" key="26">
    <source>
        <dbReference type="SAM" id="Phobius"/>
    </source>
</evidence>
<dbReference type="CDD" id="cd01663">
    <property type="entry name" value="Cyt_c_Oxidase_I"/>
    <property type="match status" value="1"/>
</dbReference>
<evidence type="ECO:0000256" key="17">
    <source>
        <dbReference type="ARBA" id="ARBA00022982"/>
    </source>
</evidence>
<dbReference type="SUPFAM" id="SSF81442">
    <property type="entry name" value="Cytochrome c oxidase subunit I-like"/>
    <property type="match status" value="1"/>
</dbReference>
<feature type="transmembrane region" description="Helical" evidence="26">
    <location>
        <begin position="274"/>
        <end position="291"/>
    </location>
</feature>
<evidence type="ECO:0000256" key="7">
    <source>
        <dbReference type="ARBA" id="ARBA00015947"/>
    </source>
</evidence>
<keyword evidence="17 25" id="KW-0249">Electron transport</keyword>
<dbReference type="InterPro" id="IPR033944">
    <property type="entry name" value="Cyt_c_oxase_su1_dom"/>
</dbReference>
<comment type="similarity">
    <text evidence="5 25">Belongs to the heme-copper respiratory oxidase family.</text>
</comment>
<evidence type="ECO:0000256" key="19">
    <source>
        <dbReference type="ARBA" id="ARBA00023004"/>
    </source>
</evidence>
<evidence type="ECO:0000313" key="28">
    <source>
        <dbReference type="EMBL" id="ALF63186.1"/>
    </source>
</evidence>
<evidence type="ECO:0000256" key="8">
    <source>
        <dbReference type="ARBA" id="ARBA00022448"/>
    </source>
</evidence>
<evidence type="ECO:0000256" key="23">
    <source>
        <dbReference type="ARBA" id="ARBA00023136"/>
    </source>
</evidence>
<feature type="transmembrane region" description="Helical" evidence="26">
    <location>
        <begin position="104"/>
        <end position="126"/>
    </location>
</feature>